<dbReference type="EMBL" id="CU207211">
    <property type="protein sequence ID" value="CAL62095.1"/>
    <property type="molecule type" value="Genomic_DNA"/>
</dbReference>
<name>A4G6F8_HERAR</name>
<proteinExistence type="predicted"/>
<dbReference type="KEGG" id="har:HEAR1946"/>
<protein>
    <recommendedName>
        <fullName evidence="3">Agglutinin biogenesis protein MshP</fullName>
    </recommendedName>
</protein>
<evidence type="ECO:0000313" key="1">
    <source>
        <dbReference type="EMBL" id="CAL62095.1"/>
    </source>
</evidence>
<dbReference type="STRING" id="204773.HEAR1946"/>
<organism evidence="1 2">
    <name type="scientific">Herminiimonas arsenicoxydans</name>
    <dbReference type="NCBI Taxonomy" id="204773"/>
    <lineage>
        <taxon>Bacteria</taxon>
        <taxon>Pseudomonadati</taxon>
        <taxon>Pseudomonadota</taxon>
        <taxon>Betaproteobacteria</taxon>
        <taxon>Burkholderiales</taxon>
        <taxon>Oxalobacteraceae</taxon>
        <taxon>Herminiimonas</taxon>
    </lineage>
</organism>
<evidence type="ECO:0000313" key="2">
    <source>
        <dbReference type="Proteomes" id="UP000006697"/>
    </source>
</evidence>
<keyword evidence="2" id="KW-1185">Reference proteome</keyword>
<sequence length="150" mass="15631">MRAESQHMTCTRKMRGFSLVSAIFLLVVLAALGVAMVTISTVQHQSSALDVQGTRAYHAARAGMEWGVYQKLQVPAYCTGAVTDSIALPAGTSLSGFTVTVVCMPDSGLGLNIDGAVIQATACNIPAGGTCPNAAPNSSDYVQRVVQVRL</sequence>
<dbReference type="AlphaFoldDB" id="A4G6F8"/>
<dbReference type="HOGENOM" id="CLU_125980_0_0_4"/>
<evidence type="ECO:0008006" key="3">
    <source>
        <dbReference type="Google" id="ProtNLM"/>
    </source>
</evidence>
<accession>A4G6F8</accession>
<dbReference type="OrthoDB" id="8536494at2"/>
<dbReference type="eggNOG" id="COG4726">
    <property type="taxonomic scope" value="Bacteria"/>
</dbReference>
<reference evidence="1 2" key="1">
    <citation type="journal article" date="2007" name="PLoS Genet.">
        <title>A tale of two oxidation states: bacterial colonization of arsenic-rich environments.</title>
        <authorList>
            <person name="Muller D."/>
            <person name="Medigue C."/>
            <person name="Koechler S."/>
            <person name="Barbe V."/>
            <person name="Barakat M."/>
            <person name="Talla E."/>
            <person name="Bonnefoy V."/>
            <person name="Krin E."/>
            <person name="Arsene-Ploetze F."/>
            <person name="Carapito C."/>
            <person name="Chandler M."/>
            <person name="Cournoyer B."/>
            <person name="Cruveiller S."/>
            <person name="Dossat C."/>
            <person name="Duval S."/>
            <person name="Heymann M."/>
            <person name="Leize E."/>
            <person name="Lieutaud A."/>
            <person name="Lievremont D."/>
            <person name="Makita Y."/>
            <person name="Mangenot S."/>
            <person name="Nitschke W."/>
            <person name="Ortet P."/>
            <person name="Perdrial N."/>
            <person name="Schoepp B."/>
            <person name="Siguier N."/>
            <person name="Simeonova D.D."/>
            <person name="Rouy Z."/>
            <person name="Segurens B."/>
            <person name="Turlin E."/>
            <person name="Vallenet D."/>
            <person name="Van Dorsselaer A."/>
            <person name="Weiss S."/>
            <person name="Weissenbach J."/>
            <person name="Lett M.C."/>
            <person name="Danchin A."/>
            <person name="Bertin P.N."/>
        </authorList>
    </citation>
    <scope>NUCLEOTIDE SEQUENCE [LARGE SCALE GENOMIC DNA]</scope>
    <source>
        <strain evidence="2">ULPAs1</strain>
    </source>
</reference>
<gene>
    <name evidence="1" type="ordered locus">HEAR1946</name>
</gene>
<dbReference type="Proteomes" id="UP000006697">
    <property type="component" value="Chromosome"/>
</dbReference>